<keyword evidence="3" id="KW-0812">Transmembrane</keyword>
<dbReference type="PANTHER" id="PTHR34360">
    <property type="entry name" value="OS08G0519400 PROTEIN"/>
    <property type="match status" value="1"/>
</dbReference>
<protein>
    <submittedName>
        <fullName evidence="5">Uncharacterized protein</fullName>
    </submittedName>
</protein>
<keyword evidence="6" id="KW-1185">Reference proteome</keyword>
<feature type="chain" id="PRO_5042846106" evidence="4">
    <location>
        <begin position="23"/>
        <end position="442"/>
    </location>
</feature>
<name>A0AAP0NCR4_LIQFO</name>
<evidence type="ECO:0000313" key="5">
    <source>
        <dbReference type="EMBL" id="KAK9269797.1"/>
    </source>
</evidence>
<dbReference type="Gene3D" id="1.10.287.1490">
    <property type="match status" value="1"/>
</dbReference>
<keyword evidence="3" id="KW-1133">Transmembrane helix</keyword>
<organism evidence="5 6">
    <name type="scientific">Liquidambar formosana</name>
    <name type="common">Formosan gum</name>
    <dbReference type="NCBI Taxonomy" id="63359"/>
    <lineage>
        <taxon>Eukaryota</taxon>
        <taxon>Viridiplantae</taxon>
        <taxon>Streptophyta</taxon>
        <taxon>Embryophyta</taxon>
        <taxon>Tracheophyta</taxon>
        <taxon>Spermatophyta</taxon>
        <taxon>Magnoliopsida</taxon>
        <taxon>eudicotyledons</taxon>
        <taxon>Gunneridae</taxon>
        <taxon>Pentapetalae</taxon>
        <taxon>Saxifragales</taxon>
        <taxon>Altingiaceae</taxon>
        <taxon>Liquidambar</taxon>
    </lineage>
</organism>
<keyword evidence="1" id="KW-0175">Coiled coil</keyword>
<reference evidence="5 6" key="1">
    <citation type="journal article" date="2024" name="Plant J.">
        <title>Genome sequences and population genomics reveal climatic adaptation and genomic divergence between two closely related sweetgum species.</title>
        <authorList>
            <person name="Xu W.Q."/>
            <person name="Ren C.Q."/>
            <person name="Zhang X.Y."/>
            <person name="Comes H.P."/>
            <person name="Liu X.H."/>
            <person name="Li Y.G."/>
            <person name="Kettle C.J."/>
            <person name="Jalonen R."/>
            <person name="Gaisberger H."/>
            <person name="Ma Y.Z."/>
            <person name="Qiu Y.X."/>
        </authorList>
    </citation>
    <scope>NUCLEOTIDE SEQUENCE [LARGE SCALE GENOMIC DNA]</scope>
    <source>
        <strain evidence="5">Hangzhou</strain>
    </source>
</reference>
<dbReference type="EMBL" id="JBBPBK010000015">
    <property type="protein sequence ID" value="KAK9269797.1"/>
    <property type="molecule type" value="Genomic_DNA"/>
</dbReference>
<feature type="signal peptide" evidence="4">
    <location>
        <begin position="1"/>
        <end position="22"/>
    </location>
</feature>
<gene>
    <name evidence="5" type="ORF">L1049_001575</name>
</gene>
<dbReference type="SUPFAM" id="SSF58113">
    <property type="entry name" value="Apolipoprotein A-I"/>
    <property type="match status" value="1"/>
</dbReference>
<proteinExistence type="predicted"/>
<dbReference type="SUPFAM" id="SSF57997">
    <property type="entry name" value="Tropomyosin"/>
    <property type="match status" value="1"/>
</dbReference>
<evidence type="ECO:0000256" key="1">
    <source>
        <dbReference type="SAM" id="Coils"/>
    </source>
</evidence>
<evidence type="ECO:0000313" key="6">
    <source>
        <dbReference type="Proteomes" id="UP001415857"/>
    </source>
</evidence>
<feature type="coiled-coil region" evidence="1">
    <location>
        <begin position="72"/>
        <end position="198"/>
    </location>
</feature>
<evidence type="ECO:0000256" key="3">
    <source>
        <dbReference type="SAM" id="Phobius"/>
    </source>
</evidence>
<feature type="region of interest" description="Disordered" evidence="2">
    <location>
        <begin position="422"/>
        <end position="442"/>
    </location>
</feature>
<dbReference type="AlphaFoldDB" id="A0AAP0NCR4"/>
<dbReference type="PANTHER" id="PTHR34360:SF1">
    <property type="entry name" value="OS08G0519400 PROTEIN"/>
    <property type="match status" value="1"/>
</dbReference>
<evidence type="ECO:0000256" key="4">
    <source>
        <dbReference type="SAM" id="SignalP"/>
    </source>
</evidence>
<sequence>MAASKLLLFCAFLALIFVKIRADSAPEEDLLTPEAPDSSLKIELDRLKSKISFLESSTHERTRELESKDESINRMEKIIQEKSDSIASLQSEIESLQQKISSDAKEQVGKAHERAGELEKQVKALRKEIETQDMKKDALEARASVAEKRIKELNFKLENLQKINDEQKARIRKTERALQVAEEEMMKANLKATSISNELKEVHGAWLPHWFGVHLGHYQSYMLTQWNERGRPALDVTIRKVLEQKALFEKWAEPHIETVKTKWIPVMQEWWLTFVTYLEPHMQTLTAKTVEVYHASKSSVAPHFVKLQKMADPYFQEAKKFTNPYIGQITTVTRPYFDKASVALKPYTKNTVRAYKRFIKSVAAYHRQVQGIVLEILKSHAFTEPFASKELVWFAASALLALPAIFLFKLCSAIFCKKAKQRTRSSHTNHTRRRAKRVHSDK</sequence>
<accession>A0AAP0NCR4</accession>
<keyword evidence="3" id="KW-0472">Membrane</keyword>
<evidence type="ECO:0000256" key="2">
    <source>
        <dbReference type="SAM" id="MobiDB-lite"/>
    </source>
</evidence>
<feature type="transmembrane region" description="Helical" evidence="3">
    <location>
        <begin position="391"/>
        <end position="416"/>
    </location>
</feature>
<keyword evidence="4" id="KW-0732">Signal</keyword>
<dbReference type="Proteomes" id="UP001415857">
    <property type="component" value="Unassembled WGS sequence"/>
</dbReference>
<comment type="caution">
    <text evidence="5">The sequence shown here is derived from an EMBL/GenBank/DDBJ whole genome shotgun (WGS) entry which is preliminary data.</text>
</comment>